<comment type="caution">
    <text evidence="2">The sequence shown here is derived from an EMBL/GenBank/DDBJ whole genome shotgun (WGS) entry which is preliminary data.</text>
</comment>
<protein>
    <submittedName>
        <fullName evidence="2">Uncharacterized protein</fullName>
    </submittedName>
</protein>
<evidence type="ECO:0000313" key="3">
    <source>
        <dbReference type="Proteomes" id="UP000807469"/>
    </source>
</evidence>
<feature type="region of interest" description="Disordered" evidence="1">
    <location>
        <begin position="99"/>
        <end position="124"/>
    </location>
</feature>
<evidence type="ECO:0000313" key="2">
    <source>
        <dbReference type="EMBL" id="KAF9486560.1"/>
    </source>
</evidence>
<dbReference type="Proteomes" id="UP000807469">
    <property type="component" value="Unassembled WGS sequence"/>
</dbReference>
<organism evidence="2 3">
    <name type="scientific">Pholiota conissans</name>
    <dbReference type="NCBI Taxonomy" id="109636"/>
    <lineage>
        <taxon>Eukaryota</taxon>
        <taxon>Fungi</taxon>
        <taxon>Dikarya</taxon>
        <taxon>Basidiomycota</taxon>
        <taxon>Agaricomycotina</taxon>
        <taxon>Agaricomycetes</taxon>
        <taxon>Agaricomycetidae</taxon>
        <taxon>Agaricales</taxon>
        <taxon>Agaricineae</taxon>
        <taxon>Strophariaceae</taxon>
        <taxon>Pholiota</taxon>
    </lineage>
</organism>
<proteinExistence type="predicted"/>
<feature type="compositionally biased region" description="Low complexity" evidence="1">
    <location>
        <begin position="13"/>
        <end position="26"/>
    </location>
</feature>
<reference evidence="2" key="1">
    <citation type="submission" date="2020-11" db="EMBL/GenBank/DDBJ databases">
        <authorList>
            <consortium name="DOE Joint Genome Institute"/>
            <person name="Ahrendt S."/>
            <person name="Riley R."/>
            <person name="Andreopoulos W."/>
            <person name="Labutti K."/>
            <person name="Pangilinan J."/>
            <person name="Ruiz-Duenas F.J."/>
            <person name="Barrasa J.M."/>
            <person name="Sanchez-Garcia M."/>
            <person name="Camarero S."/>
            <person name="Miyauchi S."/>
            <person name="Serrano A."/>
            <person name="Linde D."/>
            <person name="Babiker R."/>
            <person name="Drula E."/>
            <person name="Ayuso-Fernandez I."/>
            <person name="Pacheco R."/>
            <person name="Padilla G."/>
            <person name="Ferreira P."/>
            <person name="Barriuso J."/>
            <person name="Kellner H."/>
            <person name="Castanera R."/>
            <person name="Alfaro M."/>
            <person name="Ramirez L."/>
            <person name="Pisabarro A.G."/>
            <person name="Kuo A."/>
            <person name="Tritt A."/>
            <person name="Lipzen A."/>
            <person name="He G."/>
            <person name="Yan M."/>
            <person name="Ng V."/>
            <person name="Cullen D."/>
            <person name="Martin F."/>
            <person name="Rosso M.-N."/>
            <person name="Henrissat B."/>
            <person name="Hibbett D."/>
            <person name="Martinez A.T."/>
            <person name="Grigoriev I.V."/>
        </authorList>
    </citation>
    <scope>NUCLEOTIDE SEQUENCE</scope>
    <source>
        <strain evidence="2">CIRM-BRFM 674</strain>
    </source>
</reference>
<gene>
    <name evidence="2" type="ORF">BDN70DRAFT_870144</name>
</gene>
<name>A0A9P5ZGA7_9AGAR</name>
<dbReference type="AlphaFoldDB" id="A0A9P5ZGA7"/>
<feature type="region of interest" description="Disordered" evidence="1">
    <location>
        <begin position="1"/>
        <end position="53"/>
    </location>
</feature>
<sequence length="124" mass="13393">MPPLPPSPDRHPVTSPSRSSSSDSSYAPPPLDDRHHPHAASPSRTTSLTMPNDRLSLRSFVSTSESTAVSDHPTVTKSPGLEYAYTLAPQKSISYYHNPGKLAPPRRSRSGDHNVVTYDGTSLS</sequence>
<keyword evidence="3" id="KW-1185">Reference proteome</keyword>
<evidence type="ECO:0000256" key="1">
    <source>
        <dbReference type="SAM" id="MobiDB-lite"/>
    </source>
</evidence>
<dbReference type="EMBL" id="MU155130">
    <property type="protein sequence ID" value="KAF9486560.1"/>
    <property type="molecule type" value="Genomic_DNA"/>
</dbReference>
<accession>A0A9P5ZGA7</accession>